<dbReference type="InterPro" id="IPR013149">
    <property type="entry name" value="ADH-like_C"/>
</dbReference>
<accession>A0A4Q1K9H0</accession>
<gene>
    <name evidence="2" type="ORF">EQG66_15130</name>
</gene>
<dbReference type="InterPro" id="IPR020843">
    <property type="entry name" value="ER"/>
</dbReference>
<dbReference type="InterPro" id="IPR036291">
    <property type="entry name" value="NAD(P)-bd_dom_sf"/>
</dbReference>
<proteinExistence type="predicted"/>
<protein>
    <recommendedName>
        <fullName evidence="1">Enoyl reductase (ER) domain-containing protein</fullName>
    </recommendedName>
</protein>
<comment type="caution">
    <text evidence="2">The sequence shown here is derived from an EMBL/GenBank/DDBJ whole genome shotgun (WGS) entry which is preliminary data.</text>
</comment>
<sequence length="272" mass="27941">MSITPMSPDATARGRVRTWVTSQRKFMPLPGQLSAEINTLGYAGRSLPVPEEVPDGLAAALGNAGLAGWLPLSWRAAMQKGETVLVLGATGTTGLISVAAARLLGAGRVVAAGRNPAALQTTLSVGADATLNLQADDLNHRLVAEAGNGFDIVIDYLNGPATQAAMHAMATGGRLVQIGSALGSEISVPAQLARKLSLSVLGFAYYHAPLALQAEAYLAVCAAAIAGGIPIDYREMPLNEVMAAWALQKGGDSCRKVMIPGPASPVLIPGNQ</sequence>
<dbReference type="Pfam" id="PF00107">
    <property type="entry name" value="ADH_zinc_N"/>
    <property type="match status" value="1"/>
</dbReference>
<dbReference type="SMART" id="SM00829">
    <property type="entry name" value="PKS_ER"/>
    <property type="match status" value="1"/>
</dbReference>
<dbReference type="Proteomes" id="UP000290958">
    <property type="component" value="Unassembled WGS sequence"/>
</dbReference>
<dbReference type="SUPFAM" id="SSF51735">
    <property type="entry name" value="NAD(P)-binding Rossmann-fold domains"/>
    <property type="match status" value="1"/>
</dbReference>
<dbReference type="AlphaFoldDB" id="A0A4Q1K9H0"/>
<evidence type="ECO:0000259" key="1">
    <source>
        <dbReference type="SMART" id="SM00829"/>
    </source>
</evidence>
<evidence type="ECO:0000313" key="2">
    <source>
        <dbReference type="EMBL" id="RXR23209.1"/>
    </source>
</evidence>
<evidence type="ECO:0000313" key="3">
    <source>
        <dbReference type="Proteomes" id="UP000290958"/>
    </source>
</evidence>
<name>A0A4Q1K9H0_9SPHN</name>
<organism evidence="2 3">
    <name type="scientific">Sphingobium fluviale</name>
    <dbReference type="NCBI Taxonomy" id="2506423"/>
    <lineage>
        <taxon>Bacteria</taxon>
        <taxon>Pseudomonadati</taxon>
        <taxon>Pseudomonadota</taxon>
        <taxon>Alphaproteobacteria</taxon>
        <taxon>Sphingomonadales</taxon>
        <taxon>Sphingomonadaceae</taxon>
        <taxon>Sphingobium</taxon>
    </lineage>
</organism>
<dbReference type="Gene3D" id="3.90.180.10">
    <property type="entry name" value="Medium-chain alcohol dehydrogenases, catalytic domain"/>
    <property type="match status" value="1"/>
</dbReference>
<feature type="domain" description="Enoyl reductase (ER)" evidence="1">
    <location>
        <begin position="14"/>
        <end position="259"/>
    </location>
</feature>
<dbReference type="OrthoDB" id="9787435at2"/>
<dbReference type="EMBL" id="SBKP01000034">
    <property type="protein sequence ID" value="RXR23209.1"/>
    <property type="molecule type" value="Genomic_DNA"/>
</dbReference>
<dbReference type="GO" id="GO:0016491">
    <property type="term" value="F:oxidoreductase activity"/>
    <property type="evidence" value="ECO:0007669"/>
    <property type="project" value="InterPro"/>
</dbReference>
<keyword evidence="3" id="KW-1185">Reference proteome</keyword>
<dbReference type="PANTHER" id="PTHR43677:SF11">
    <property type="entry name" value="ZINC-CONTAINING ALCOHOL DEHYDROGENASE"/>
    <property type="match status" value="1"/>
</dbReference>
<dbReference type="PANTHER" id="PTHR43677">
    <property type="entry name" value="SHORT-CHAIN DEHYDROGENASE/REDUCTASE"/>
    <property type="match status" value="1"/>
</dbReference>
<dbReference type="InterPro" id="IPR051397">
    <property type="entry name" value="Zn-ADH-like_protein"/>
</dbReference>
<reference evidence="3" key="1">
    <citation type="submission" date="2019-01" db="EMBL/GenBank/DDBJ databases">
        <title>Cytophagaceae bacterium strain CAR-16.</title>
        <authorList>
            <person name="Chen W.-M."/>
        </authorList>
    </citation>
    <scope>NUCLEOTIDE SEQUENCE [LARGE SCALE GENOMIC DNA]</scope>
    <source>
        <strain evidence="3">CHR27</strain>
    </source>
</reference>